<evidence type="ECO:0000313" key="5">
    <source>
        <dbReference type="Proteomes" id="UP000324133"/>
    </source>
</evidence>
<dbReference type="EMBL" id="VKKY01000002">
    <property type="protein sequence ID" value="KAA3438269.1"/>
    <property type="molecule type" value="Genomic_DNA"/>
</dbReference>
<gene>
    <name evidence="4" type="ORF">FOA19_13500</name>
</gene>
<feature type="region of interest" description="Disordered" evidence="2">
    <location>
        <begin position="235"/>
        <end position="255"/>
    </location>
</feature>
<keyword evidence="5" id="KW-1185">Reference proteome</keyword>
<feature type="coiled-coil region" evidence="1">
    <location>
        <begin position="168"/>
        <end position="195"/>
    </location>
</feature>
<accession>A0A5B6TCS9</accession>
<evidence type="ECO:0000313" key="4">
    <source>
        <dbReference type="EMBL" id="KAA3438269.1"/>
    </source>
</evidence>
<dbReference type="AlphaFoldDB" id="A0A5B6TCS9"/>
<organism evidence="4 5">
    <name type="scientific">Rufibacter hautae</name>
    <dbReference type="NCBI Taxonomy" id="2595005"/>
    <lineage>
        <taxon>Bacteria</taxon>
        <taxon>Pseudomonadati</taxon>
        <taxon>Bacteroidota</taxon>
        <taxon>Cytophagia</taxon>
        <taxon>Cytophagales</taxon>
        <taxon>Hymenobacteraceae</taxon>
        <taxon>Rufibacter</taxon>
    </lineage>
</organism>
<sequence length="255" mass="29858">MKKLLLLAIFSLSLLQVNAQRLTLTPYVLGLVDDSNGRNWIKDDPEESTVVDKFHSAEITLVTFLDSLIKAENKRTYDKIQFTNVKWEKPNCFYCQDFRRIHAKRLVEQMNEAYTFKWKDQVDEKQQKIYTGVLKPKAFATNQEKCSFLAGAFVRYGIIEEDQYSFLLTNSNSKYEAIIRELKALKCNIKDFSQKGEDPVVQKVSFVSTQELKAYLDKQERIRVDILKRKNKLSSERKKAQQESEFFALPQKDQK</sequence>
<reference evidence="4 5" key="1">
    <citation type="submission" date="2019-07" db="EMBL/GenBank/DDBJ databases">
        <title>Rufibacter sp. nov., isolated from lake sediment.</title>
        <authorList>
            <person name="Qu J.-H."/>
        </authorList>
    </citation>
    <scope>NUCLEOTIDE SEQUENCE [LARGE SCALE GENOMIC DNA]</scope>
    <source>
        <strain evidence="4 5">NBS58-1</strain>
    </source>
</reference>
<keyword evidence="3" id="KW-0732">Signal</keyword>
<dbReference type="RefSeq" id="WP_149091328.1">
    <property type="nucleotide sequence ID" value="NZ_VKKY01000002.1"/>
</dbReference>
<feature type="signal peptide" evidence="3">
    <location>
        <begin position="1"/>
        <end position="19"/>
    </location>
</feature>
<evidence type="ECO:0000256" key="2">
    <source>
        <dbReference type="SAM" id="MobiDB-lite"/>
    </source>
</evidence>
<proteinExistence type="predicted"/>
<comment type="caution">
    <text evidence="4">The sequence shown here is derived from an EMBL/GenBank/DDBJ whole genome shotgun (WGS) entry which is preliminary data.</text>
</comment>
<name>A0A5B6TCS9_9BACT</name>
<feature type="chain" id="PRO_5022666704" evidence="3">
    <location>
        <begin position="20"/>
        <end position="255"/>
    </location>
</feature>
<keyword evidence="1" id="KW-0175">Coiled coil</keyword>
<evidence type="ECO:0000256" key="3">
    <source>
        <dbReference type="SAM" id="SignalP"/>
    </source>
</evidence>
<evidence type="ECO:0000256" key="1">
    <source>
        <dbReference type="SAM" id="Coils"/>
    </source>
</evidence>
<dbReference type="OrthoDB" id="1494555at2"/>
<protein>
    <submittedName>
        <fullName evidence="4">Uncharacterized protein</fullName>
    </submittedName>
</protein>
<dbReference type="Proteomes" id="UP000324133">
    <property type="component" value="Unassembled WGS sequence"/>
</dbReference>